<evidence type="ECO:0000256" key="1">
    <source>
        <dbReference type="ARBA" id="ARBA00022771"/>
    </source>
</evidence>
<accession>A0A6G0T3F3</accession>
<evidence type="ECO:0000313" key="6">
    <source>
        <dbReference type="Proteomes" id="UP000475862"/>
    </source>
</evidence>
<keyword evidence="1 3" id="KW-0863">Zinc-finger</keyword>
<dbReference type="Pfam" id="PF13920">
    <property type="entry name" value="zf-C3HC4_3"/>
    <property type="match status" value="1"/>
</dbReference>
<dbReference type="Proteomes" id="UP000475862">
    <property type="component" value="Unassembled WGS sequence"/>
</dbReference>
<keyword evidence="2" id="KW-0862">Zinc</keyword>
<evidence type="ECO:0000256" key="3">
    <source>
        <dbReference type="PROSITE-ProRule" id="PRU00175"/>
    </source>
</evidence>
<sequence length="743" mass="85837">MQMIHIFEVPGIRANSTIYKDVDDNVYWIKQKKPTYYILKCSKWRRSDQKQVITNLKQVPNMQNIFKVNFTYLYLKLSSCPAKGKIILPHMETLWLYKSHKHCNKNKKLLATFRRTLIDRATREQTNHRVIFNEVCARPEFRSVNVPYTKFKRQMSKAKKENLPPEPNSMSAFKNQLLNDFAEKTQIDGENIFIGQTGNLEVGISLIFIVPKLKRLLRSANEFIIDGTYKASPKFHGECCQLFVIMEYIWTIFPIVYAVMNNKTETSYIHLFNYLKTIGNWNPKCISVDFEHSSIAAIKSVFSDINIHGCWFHHSQCVRRHVQKKGLTDLCHRNRTVYDVVHMLMAIPLLPKDKTFEGFQNVLQFYIDELHSALSITNKHNMKSLLKYYYNTWIIGNLGSIMSVNNRVRRKNNHLEVSHMHLMKHIQHPHPSPWIFLEKLITFMKGIKNDFLLVQDGIEIRHEQPKKWKVQDKKIRIATKKLRYERFSVFEFLLYAKHTTPNFGTDRPMNISFEEIEEHNITTRVIRSPNASLPTSSLLVNSLLGSDVEVNSPNATSTPIHISQISYNIEEDIQSLNTSPLMNSSLASDVEEAMFSFNTSLPAPLMVSLYNSDVESISSPVNGSQIHFDAEDNNLQEEIELSGDSSLSLIWTPRIVMVSPPTVVTPPPEFHILPLVPRQTVSPILEIELNMAIICVACLNEEFANTKIFPCQHMCLCGDCVQNLQQNVCPLCRSPIEKIIIYI</sequence>
<protein>
    <recommendedName>
        <fullName evidence="4">RING-type domain-containing protein</fullName>
    </recommendedName>
</protein>
<name>A0A6G0T3F3_APHGL</name>
<feature type="domain" description="RING-type" evidence="4">
    <location>
        <begin position="695"/>
        <end position="733"/>
    </location>
</feature>
<dbReference type="InterPro" id="IPR018289">
    <property type="entry name" value="MULE_transposase_dom"/>
</dbReference>
<keyword evidence="6" id="KW-1185">Reference proteome</keyword>
<evidence type="ECO:0000313" key="5">
    <source>
        <dbReference type="EMBL" id="KAE9524451.1"/>
    </source>
</evidence>
<evidence type="ECO:0000256" key="2">
    <source>
        <dbReference type="ARBA" id="ARBA00022833"/>
    </source>
</evidence>
<dbReference type="PROSITE" id="PS50089">
    <property type="entry name" value="ZF_RING_2"/>
    <property type="match status" value="1"/>
</dbReference>
<keyword evidence="1 3" id="KW-0479">Metal-binding</keyword>
<evidence type="ECO:0000259" key="4">
    <source>
        <dbReference type="PROSITE" id="PS50089"/>
    </source>
</evidence>
<proteinExistence type="predicted"/>
<dbReference type="Gene3D" id="3.30.40.10">
    <property type="entry name" value="Zinc/RING finger domain, C3HC4 (zinc finger)"/>
    <property type="match status" value="1"/>
</dbReference>
<dbReference type="AlphaFoldDB" id="A0A6G0T3F3"/>
<organism evidence="5 6">
    <name type="scientific">Aphis glycines</name>
    <name type="common">Soybean aphid</name>
    <dbReference type="NCBI Taxonomy" id="307491"/>
    <lineage>
        <taxon>Eukaryota</taxon>
        <taxon>Metazoa</taxon>
        <taxon>Ecdysozoa</taxon>
        <taxon>Arthropoda</taxon>
        <taxon>Hexapoda</taxon>
        <taxon>Insecta</taxon>
        <taxon>Pterygota</taxon>
        <taxon>Neoptera</taxon>
        <taxon>Paraneoptera</taxon>
        <taxon>Hemiptera</taxon>
        <taxon>Sternorrhyncha</taxon>
        <taxon>Aphidomorpha</taxon>
        <taxon>Aphidoidea</taxon>
        <taxon>Aphididae</taxon>
        <taxon>Aphidini</taxon>
        <taxon>Aphis</taxon>
        <taxon>Aphis</taxon>
    </lineage>
</organism>
<gene>
    <name evidence="5" type="ORF">AGLY_015172</name>
</gene>
<reference evidence="5 6" key="1">
    <citation type="submission" date="2019-08" db="EMBL/GenBank/DDBJ databases">
        <title>The genome of the soybean aphid Biotype 1, its phylome, world population structure and adaptation to the North American continent.</title>
        <authorList>
            <person name="Giordano R."/>
            <person name="Donthu R.K."/>
            <person name="Hernandez A.G."/>
            <person name="Wright C.L."/>
            <person name="Zimin A.V."/>
        </authorList>
    </citation>
    <scope>NUCLEOTIDE SEQUENCE [LARGE SCALE GENOMIC DNA]</scope>
    <source>
        <tissue evidence="5">Whole aphids</tissue>
    </source>
</reference>
<comment type="caution">
    <text evidence="5">The sequence shown here is derived from an EMBL/GenBank/DDBJ whole genome shotgun (WGS) entry which is preliminary data.</text>
</comment>
<dbReference type="Pfam" id="PF10551">
    <property type="entry name" value="MULE"/>
    <property type="match status" value="1"/>
</dbReference>
<dbReference type="InterPro" id="IPR013083">
    <property type="entry name" value="Znf_RING/FYVE/PHD"/>
</dbReference>
<dbReference type="OrthoDB" id="6625214at2759"/>
<dbReference type="EMBL" id="VYZN01000068">
    <property type="protein sequence ID" value="KAE9524451.1"/>
    <property type="molecule type" value="Genomic_DNA"/>
</dbReference>
<dbReference type="GO" id="GO:0008270">
    <property type="term" value="F:zinc ion binding"/>
    <property type="evidence" value="ECO:0007669"/>
    <property type="project" value="UniProtKB-KW"/>
</dbReference>
<dbReference type="InterPro" id="IPR001841">
    <property type="entry name" value="Znf_RING"/>
</dbReference>
<dbReference type="SUPFAM" id="SSF57850">
    <property type="entry name" value="RING/U-box"/>
    <property type="match status" value="1"/>
</dbReference>